<organism evidence="2 3">
    <name type="scientific">Colletotrichum chrysophilum</name>
    <dbReference type="NCBI Taxonomy" id="1836956"/>
    <lineage>
        <taxon>Eukaryota</taxon>
        <taxon>Fungi</taxon>
        <taxon>Dikarya</taxon>
        <taxon>Ascomycota</taxon>
        <taxon>Pezizomycotina</taxon>
        <taxon>Sordariomycetes</taxon>
        <taxon>Hypocreomycetidae</taxon>
        <taxon>Glomerellales</taxon>
        <taxon>Glomerellaceae</taxon>
        <taxon>Colletotrichum</taxon>
        <taxon>Colletotrichum gloeosporioides species complex</taxon>
    </lineage>
</organism>
<keyword evidence="3" id="KW-1185">Reference proteome</keyword>
<evidence type="ECO:0000313" key="2">
    <source>
        <dbReference type="EMBL" id="KAK1838491.1"/>
    </source>
</evidence>
<proteinExistence type="predicted"/>
<dbReference type="Proteomes" id="UP001243330">
    <property type="component" value="Unassembled WGS sequence"/>
</dbReference>
<sequence>MAPSQHRIHNCLGRSNVEAPYQGSGHFRPLTSAPPSPARASLTGWSWTVDGSGRQPEGQRSHQTQIANMPLIASRPSLIIAVRPTCHFWHHASPHLRSAPSTRGTVDTRRQFRRPNGDRVLAISMGLNMGNAREKKNWKHAVRGRNSGGRSQRGDSLLAQIGSNTTRSIVIRDEVAS</sequence>
<reference evidence="2" key="1">
    <citation type="submission" date="2023-01" db="EMBL/GenBank/DDBJ databases">
        <title>Colletotrichum chrysophilum M932 genome sequence.</title>
        <authorList>
            <person name="Baroncelli R."/>
        </authorList>
    </citation>
    <scope>NUCLEOTIDE SEQUENCE</scope>
    <source>
        <strain evidence="2">M932</strain>
    </source>
</reference>
<evidence type="ECO:0000256" key="1">
    <source>
        <dbReference type="SAM" id="MobiDB-lite"/>
    </source>
</evidence>
<dbReference type="EMBL" id="JAQOWY010000819">
    <property type="protein sequence ID" value="KAK1838491.1"/>
    <property type="molecule type" value="Genomic_DNA"/>
</dbReference>
<gene>
    <name evidence="2" type="ORF">CCHR01_18881</name>
</gene>
<comment type="caution">
    <text evidence="2">The sequence shown here is derived from an EMBL/GenBank/DDBJ whole genome shotgun (WGS) entry which is preliminary data.</text>
</comment>
<name>A0AAD8ZZ90_9PEZI</name>
<feature type="region of interest" description="Disordered" evidence="1">
    <location>
        <begin position="22"/>
        <end position="63"/>
    </location>
</feature>
<protein>
    <submittedName>
        <fullName evidence="2">Uncharacterized protein</fullName>
    </submittedName>
</protein>
<evidence type="ECO:0000313" key="3">
    <source>
        <dbReference type="Proteomes" id="UP001243330"/>
    </source>
</evidence>
<dbReference type="AlphaFoldDB" id="A0AAD8ZZ90"/>
<accession>A0AAD8ZZ90</accession>